<feature type="region of interest" description="Disordered" evidence="1">
    <location>
        <begin position="1"/>
        <end position="25"/>
    </location>
</feature>
<dbReference type="OrthoDB" id="4206679at2"/>
<dbReference type="EMBL" id="CP047156">
    <property type="protein sequence ID" value="QHC01308.1"/>
    <property type="molecule type" value="Genomic_DNA"/>
</dbReference>
<organism evidence="2 3">
    <name type="scientific">Epidermidibacterium keratini</name>
    <dbReference type="NCBI Taxonomy" id="1891644"/>
    <lineage>
        <taxon>Bacteria</taxon>
        <taxon>Bacillati</taxon>
        <taxon>Actinomycetota</taxon>
        <taxon>Actinomycetes</taxon>
        <taxon>Sporichthyales</taxon>
        <taxon>Sporichthyaceae</taxon>
        <taxon>Epidermidibacterium</taxon>
    </lineage>
</organism>
<dbReference type="InParanoid" id="A0A7L4YQG1"/>
<accession>A0A7L4YQG1</accession>
<keyword evidence="3" id="KW-1185">Reference proteome</keyword>
<protein>
    <submittedName>
        <fullName evidence="2">Uncharacterized protein</fullName>
    </submittedName>
</protein>
<dbReference type="RefSeq" id="WP_159546445.1">
    <property type="nucleotide sequence ID" value="NZ_CP047156.1"/>
</dbReference>
<name>A0A7L4YQG1_9ACTN</name>
<evidence type="ECO:0000256" key="1">
    <source>
        <dbReference type="SAM" id="MobiDB-lite"/>
    </source>
</evidence>
<gene>
    <name evidence="2" type="ORF">EK0264_14130</name>
</gene>
<sequence>MGVDVGSLRRPGGFSWATPDGQDGADDPSALGAVVVSALNEGRSVALALECPLSVPVPGDEEWKQLGRGRMGEGNRPWSAGAGAAVLTTGLVQLAWLCQHVVEHCSTLPRTTTQLSRFLSGEAELLLAEAMVTSDGKPKTVDRGQDHEDALAAAQRLAGILTAARAGEAVETDVSCSQGALNLAATSALHAGLPIASDELRLDVLVAKVRPETSS</sequence>
<dbReference type="KEGG" id="eke:EK0264_14130"/>
<evidence type="ECO:0000313" key="2">
    <source>
        <dbReference type="EMBL" id="QHC01308.1"/>
    </source>
</evidence>
<evidence type="ECO:0000313" key="3">
    <source>
        <dbReference type="Proteomes" id="UP000463857"/>
    </source>
</evidence>
<dbReference type="AlphaFoldDB" id="A0A7L4YQG1"/>
<dbReference type="Proteomes" id="UP000463857">
    <property type="component" value="Chromosome"/>
</dbReference>
<reference evidence="2 3" key="1">
    <citation type="journal article" date="2018" name="Int. J. Syst. Evol. Microbiol.">
        <title>Epidermidibacterium keratini gen. nov., sp. nov., a member of the family Sporichthyaceae, isolated from keratin epidermis.</title>
        <authorList>
            <person name="Lee D.G."/>
            <person name="Trujillo M.E."/>
            <person name="Kang S."/>
            <person name="Nam J.J."/>
            <person name="Kim Y.J."/>
        </authorList>
    </citation>
    <scope>NUCLEOTIDE SEQUENCE [LARGE SCALE GENOMIC DNA]</scope>
    <source>
        <strain evidence="2 3">EPI-7</strain>
    </source>
</reference>
<proteinExistence type="predicted"/>